<reference evidence="4" key="1">
    <citation type="submission" date="2017-09" db="EMBL/GenBank/DDBJ databases">
        <title>Genome sequence of Nannocystis excedens DSM 71.</title>
        <authorList>
            <person name="Blom J."/>
        </authorList>
    </citation>
    <scope>NUCLEOTIDE SEQUENCE [LARGE SCALE GENOMIC DNA]</scope>
    <source>
        <strain evidence="4">type strain: E19</strain>
    </source>
</reference>
<evidence type="ECO:0000256" key="1">
    <source>
        <dbReference type="ARBA" id="ARBA00022801"/>
    </source>
</evidence>
<keyword evidence="4" id="KW-1185">Reference proteome</keyword>
<dbReference type="PRINTS" id="PR00111">
    <property type="entry name" value="ABHYDROLASE"/>
</dbReference>
<accession>A0A2C9D0R6</accession>
<dbReference type="KEGG" id="hdi:HDIA_0295"/>
<dbReference type="Proteomes" id="UP000223606">
    <property type="component" value="Chromosome 1"/>
</dbReference>
<organism evidence="3 4">
    <name type="scientific">Hartmannibacter diazotrophicus</name>
    <dbReference type="NCBI Taxonomy" id="1482074"/>
    <lineage>
        <taxon>Bacteria</taxon>
        <taxon>Pseudomonadati</taxon>
        <taxon>Pseudomonadota</taxon>
        <taxon>Alphaproteobacteria</taxon>
        <taxon>Hyphomicrobiales</taxon>
        <taxon>Pleomorphomonadaceae</taxon>
        <taxon>Hartmannibacter</taxon>
    </lineage>
</organism>
<dbReference type="RefSeq" id="WP_099558646.1">
    <property type="nucleotide sequence ID" value="NZ_LT960614.1"/>
</dbReference>
<dbReference type="GO" id="GO:0042952">
    <property type="term" value="P:beta-ketoadipate pathway"/>
    <property type="evidence" value="ECO:0007669"/>
    <property type="project" value="InterPro"/>
</dbReference>
<name>A0A2C9D0R6_9HYPH</name>
<dbReference type="InterPro" id="IPR026968">
    <property type="entry name" value="PcaD/CatD"/>
</dbReference>
<dbReference type="OrthoDB" id="9793083at2"/>
<dbReference type="AlphaFoldDB" id="A0A2C9D0R6"/>
<dbReference type="InterPro" id="IPR029058">
    <property type="entry name" value="AB_hydrolase_fold"/>
</dbReference>
<dbReference type="GO" id="GO:0016020">
    <property type="term" value="C:membrane"/>
    <property type="evidence" value="ECO:0007669"/>
    <property type="project" value="TreeGrafter"/>
</dbReference>
<dbReference type="Pfam" id="PF12697">
    <property type="entry name" value="Abhydrolase_6"/>
    <property type="match status" value="1"/>
</dbReference>
<keyword evidence="1 3" id="KW-0378">Hydrolase</keyword>
<dbReference type="InterPro" id="IPR050266">
    <property type="entry name" value="AB_hydrolase_sf"/>
</dbReference>
<evidence type="ECO:0000313" key="4">
    <source>
        <dbReference type="Proteomes" id="UP000223606"/>
    </source>
</evidence>
<proteinExistence type="predicted"/>
<dbReference type="GO" id="GO:0047570">
    <property type="term" value="F:3-oxoadipate enol-lactonase activity"/>
    <property type="evidence" value="ECO:0007669"/>
    <property type="project" value="UniProtKB-EC"/>
</dbReference>
<protein>
    <submittedName>
        <fullName evidence="3">3-oxoadipate enol-lactonase 1</fullName>
        <ecNumber evidence="3">3.1.1.24</ecNumber>
    </submittedName>
</protein>
<gene>
    <name evidence="3" type="primary">pcaD</name>
    <name evidence="3" type="ORF">HDIA_0295</name>
</gene>
<dbReference type="NCBIfam" id="TIGR02427">
    <property type="entry name" value="protocat_pcaD"/>
    <property type="match status" value="1"/>
</dbReference>
<dbReference type="EC" id="3.1.1.24" evidence="3"/>
<sequence>MPFASVNDLILHHRIDGPQDGPVVVLANSLGCDLRIWDEVAGVLSGRYRVVCYDKRGHGLSSQKAGPSTIADHADDLIGLVDHLGIGNFAIVGLSVGGLIAQDIAGRFGGRLQAMVLCDTAAKIGTAEAWNARIGAIETGGLLSIADTVVARWFGEDFRTRRPVDVAGWTTMLARMPADGYVDACRAIRDADYRASAAAIVVPTLCIAGSEDLSTPPDLVRETASLIPGARFEIIDGAGHLPPLEVPAELSARIGAFLEECGLG</sequence>
<evidence type="ECO:0000259" key="2">
    <source>
        <dbReference type="Pfam" id="PF12697"/>
    </source>
</evidence>
<dbReference type="EMBL" id="LT960614">
    <property type="protein sequence ID" value="SON53836.1"/>
    <property type="molecule type" value="Genomic_DNA"/>
</dbReference>
<feature type="domain" description="AB hydrolase-1" evidence="2">
    <location>
        <begin position="24"/>
        <end position="252"/>
    </location>
</feature>
<evidence type="ECO:0000313" key="3">
    <source>
        <dbReference type="EMBL" id="SON53836.1"/>
    </source>
</evidence>
<dbReference type="PANTHER" id="PTHR43798:SF31">
    <property type="entry name" value="AB HYDROLASE SUPERFAMILY PROTEIN YCLE"/>
    <property type="match status" value="1"/>
</dbReference>
<dbReference type="InterPro" id="IPR000073">
    <property type="entry name" value="AB_hydrolase_1"/>
</dbReference>
<dbReference type="SUPFAM" id="SSF53474">
    <property type="entry name" value="alpha/beta-Hydrolases"/>
    <property type="match status" value="1"/>
</dbReference>
<dbReference type="PANTHER" id="PTHR43798">
    <property type="entry name" value="MONOACYLGLYCEROL LIPASE"/>
    <property type="match status" value="1"/>
</dbReference>
<dbReference type="Gene3D" id="3.40.50.1820">
    <property type="entry name" value="alpha/beta hydrolase"/>
    <property type="match status" value="1"/>
</dbReference>